<dbReference type="GO" id="GO:0008270">
    <property type="term" value="F:zinc ion binding"/>
    <property type="evidence" value="ECO:0007669"/>
    <property type="project" value="InterPro"/>
</dbReference>
<dbReference type="InterPro" id="IPR036397">
    <property type="entry name" value="RNaseH_sf"/>
</dbReference>
<name>A0A371EFJ5_MUCPR</name>
<dbReference type="InterPro" id="IPR001878">
    <property type="entry name" value="Znf_CCHC"/>
</dbReference>
<dbReference type="PROSITE" id="PS50994">
    <property type="entry name" value="INTEGRASE"/>
    <property type="match status" value="1"/>
</dbReference>
<keyword evidence="3" id="KW-1185">Reference proteome</keyword>
<feature type="domain" description="Integrase catalytic" evidence="1">
    <location>
        <begin position="165"/>
        <end position="279"/>
    </location>
</feature>
<proteinExistence type="predicted"/>
<dbReference type="Pfam" id="PF00665">
    <property type="entry name" value="rve"/>
    <property type="match status" value="1"/>
</dbReference>
<organism evidence="2 3">
    <name type="scientific">Mucuna pruriens</name>
    <name type="common">Velvet bean</name>
    <name type="synonym">Dolichos pruriens</name>
    <dbReference type="NCBI Taxonomy" id="157652"/>
    <lineage>
        <taxon>Eukaryota</taxon>
        <taxon>Viridiplantae</taxon>
        <taxon>Streptophyta</taxon>
        <taxon>Embryophyta</taxon>
        <taxon>Tracheophyta</taxon>
        <taxon>Spermatophyta</taxon>
        <taxon>Magnoliopsida</taxon>
        <taxon>eudicotyledons</taxon>
        <taxon>Gunneridae</taxon>
        <taxon>Pentapetalae</taxon>
        <taxon>rosids</taxon>
        <taxon>fabids</taxon>
        <taxon>Fabales</taxon>
        <taxon>Fabaceae</taxon>
        <taxon>Papilionoideae</taxon>
        <taxon>50 kb inversion clade</taxon>
        <taxon>NPAAA clade</taxon>
        <taxon>indigoferoid/millettioid clade</taxon>
        <taxon>Phaseoleae</taxon>
        <taxon>Mucuna</taxon>
    </lineage>
</organism>
<dbReference type="STRING" id="157652.A0A371EFJ5"/>
<dbReference type="GO" id="GO:0015074">
    <property type="term" value="P:DNA integration"/>
    <property type="evidence" value="ECO:0007669"/>
    <property type="project" value="InterPro"/>
</dbReference>
<dbReference type="AlphaFoldDB" id="A0A371EFJ5"/>
<feature type="non-terminal residue" evidence="2">
    <location>
        <position position="1"/>
    </location>
</feature>
<evidence type="ECO:0000313" key="2">
    <source>
        <dbReference type="EMBL" id="RDX64820.1"/>
    </source>
</evidence>
<dbReference type="PANTHER" id="PTHR42648:SF28">
    <property type="entry name" value="TRANSPOSON-ENCODED PROTEIN WITH RIBONUCLEASE H-LIKE AND RETROVIRUS ZINC FINGER-LIKE DOMAINS"/>
    <property type="match status" value="1"/>
</dbReference>
<evidence type="ECO:0000259" key="1">
    <source>
        <dbReference type="PROSITE" id="PS50994"/>
    </source>
</evidence>
<accession>A0A371EFJ5</accession>
<dbReference type="SUPFAM" id="SSF53098">
    <property type="entry name" value="Ribonuclease H-like"/>
    <property type="match status" value="1"/>
</dbReference>
<dbReference type="Pfam" id="PF13976">
    <property type="entry name" value="gag_pre-integrs"/>
    <property type="match status" value="1"/>
</dbReference>
<sequence>MPKIDDAKEFMKLVKDYLQYHITYNKKVKDNSINLMTHDGANTNKSKLGKKDKGKAQLKVNKGGVCKDKKCYFCKQSGHFKKDRPRVVLNIDGLYCFNLDAKFMESLFNVECVVGSKHNMHDDSSAQLWHQRLGHVSKERIMKLMKNENFPQLDFANQINIKRNSATRSIELLGLIYIDICGTFDVPFWGNEKYFIIFIDDFSHYCYVYLLHENSQSVDALKVFIYEVESQLDRKVKIVSSDRGGEFCGKFNESECPGLFEKFLESQGICAQYTMPNTP</sequence>
<dbReference type="EMBL" id="QJKJ01014215">
    <property type="protein sequence ID" value="RDX64820.1"/>
    <property type="molecule type" value="Genomic_DNA"/>
</dbReference>
<dbReference type="InterPro" id="IPR001584">
    <property type="entry name" value="Integrase_cat-core"/>
</dbReference>
<dbReference type="Proteomes" id="UP000257109">
    <property type="component" value="Unassembled WGS sequence"/>
</dbReference>
<evidence type="ECO:0000313" key="3">
    <source>
        <dbReference type="Proteomes" id="UP000257109"/>
    </source>
</evidence>
<comment type="caution">
    <text evidence="2">The sequence shown here is derived from an EMBL/GenBank/DDBJ whole genome shotgun (WGS) entry which is preliminary data.</text>
</comment>
<gene>
    <name evidence="2" type="ORF">CR513_56579</name>
</gene>
<dbReference type="InterPro" id="IPR039537">
    <property type="entry name" value="Retrotran_Ty1/copia-like"/>
</dbReference>
<dbReference type="InterPro" id="IPR012337">
    <property type="entry name" value="RNaseH-like_sf"/>
</dbReference>
<dbReference type="InterPro" id="IPR025724">
    <property type="entry name" value="GAG-pre-integrase_dom"/>
</dbReference>
<protein>
    <recommendedName>
        <fullName evidence="1">Integrase catalytic domain-containing protein</fullName>
    </recommendedName>
</protein>
<dbReference type="Pfam" id="PF00098">
    <property type="entry name" value="zf-CCHC"/>
    <property type="match status" value="1"/>
</dbReference>
<reference evidence="2" key="1">
    <citation type="submission" date="2018-05" db="EMBL/GenBank/DDBJ databases">
        <title>Draft genome of Mucuna pruriens seed.</title>
        <authorList>
            <person name="Nnadi N.E."/>
            <person name="Vos R."/>
            <person name="Hasami M.H."/>
            <person name="Devisetty U.K."/>
            <person name="Aguiy J.C."/>
        </authorList>
    </citation>
    <scope>NUCLEOTIDE SEQUENCE [LARGE SCALE GENOMIC DNA]</scope>
    <source>
        <strain evidence="2">JCA_2017</strain>
    </source>
</reference>
<dbReference type="GO" id="GO:0003676">
    <property type="term" value="F:nucleic acid binding"/>
    <property type="evidence" value="ECO:0007669"/>
    <property type="project" value="InterPro"/>
</dbReference>
<dbReference type="Gene3D" id="3.30.420.10">
    <property type="entry name" value="Ribonuclease H-like superfamily/Ribonuclease H"/>
    <property type="match status" value="1"/>
</dbReference>
<dbReference type="PANTHER" id="PTHR42648">
    <property type="entry name" value="TRANSPOSASE, PUTATIVE-RELATED"/>
    <property type="match status" value="1"/>
</dbReference>
<dbReference type="OrthoDB" id="1749397at2759"/>